<evidence type="ECO:0000256" key="10">
    <source>
        <dbReference type="ARBA" id="ARBA00022777"/>
    </source>
</evidence>
<evidence type="ECO:0000259" key="17">
    <source>
        <dbReference type="Pfam" id="PF13614"/>
    </source>
</evidence>
<evidence type="ECO:0000256" key="9">
    <source>
        <dbReference type="ARBA" id="ARBA00022741"/>
    </source>
</evidence>
<organism evidence="18 19">
    <name type="scientific">Celeribacter marinus</name>
    <dbReference type="NCBI Taxonomy" id="1397108"/>
    <lineage>
        <taxon>Bacteria</taxon>
        <taxon>Pseudomonadati</taxon>
        <taxon>Pseudomonadota</taxon>
        <taxon>Alphaproteobacteria</taxon>
        <taxon>Rhodobacterales</taxon>
        <taxon>Roseobacteraceae</taxon>
        <taxon>Celeribacter</taxon>
    </lineage>
</organism>
<evidence type="ECO:0000256" key="5">
    <source>
        <dbReference type="ARBA" id="ARBA00022475"/>
    </source>
</evidence>
<dbReference type="Gene3D" id="3.40.50.300">
    <property type="entry name" value="P-loop containing nucleotide triphosphate hydrolases"/>
    <property type="match status" value="1"/>
</dbReference>
<evidence type="ECO:0000256" key="3">
    <source>
        <dbReference type="ARBA" id="ARBA00008883"/>
    </source>
</evidence>
<evidence type="ECO:0000256" key="6">
    <source>
        <dbReference type="ARBA" id="ARBA00022519"/>
    </source>
</evidence>
<dbReference type="PANTHER" id="PTHR32309">
    <property type="entry name" value="TYROSINE-PROTEIN KINASE"/>
    <property type="match status" value="1"/>
</dbReference>
<evidence type="ECO:0000256" key="4">
    <source>
        <dbReference type="ARBA" id="ARBA00011903"/>
    </source>
</evidence>
<evidence type="ECO:0000256" key="13">
    <source>
        <dbReference type="ARBA" id="ARBA00023136"/>
    </source>
</evidence>
<dbReference type="InterPro" id="IPR050445">
    <property type="entry name" value="Bact_polysacc_biosynth/exp"/>
</dbReference>
<dbReference type="STRING" id="1397108.IMCC12053_1028"/>
<gene>
    <name evidence="18" type="ORF">IMCC12053_1028</name>
</gene>
<feature type="domain" description="AAA" evidence="17">
    <location>
        <begin position="521"/>
        <end position="642"/>
    </location>
</feature>
<dbReference type="EC" id="2.7.10.2" evidence="4"/>
<dbReference type="InterPro" id="IPR027417">
    <property type="entry name" value="P-loop_NTPase"/>
</dbReference>
<dbReference type="PANTHER" id="PTHR32309:SF13">
    <property type="entry name" value="FERRIC ENTEROBACTIN TRANSPORT PROTEIN FEPE"/>
    <property type="match status" value="1"/>
</dbReference>
<dbReference type="InterPro" id="IPR005702">
    <property type="entry name" value="Wzc-like_C"/>
</dbReference>
<dbReference type="KEGG" id="cmar:IMCC12053_1028"/>
<evidence type="ECO:0000256" key="8">
    <source>
        <dbReference type="ARBA" id="ARBA00022692"/>
    </source>
</evidence>
<dbReference type="SUPFAM" id="SSF52540">
    <property type="entry name" value="P-loop containing nucleoside triphosphate hydrolases"/>
    <property type="match status" value="1"/>
</dbReference>
<dbReference type="InterPro" id="IPR003856">
    <property type="entry name" value="LPS_length_determ_N"/>
</dbReference>
<name>A0A0P0AA32_9RHOB</name>
<dbReference type="Pfam" id="PF13614">
    <property type="entry name" value="AAA_31"/>
    <property type="match status" value="1"/>
</dbReference>
<comment type="similarity">
    <text evidence="2">Belongs to the CpsD/CapB family.</text>
</comment>
<keyword evidence="14" id="KW-0829">Tyrosine-protein kinase</keyword>
<keyword evidence="7 18" id="KW-0808">Transferase</keyword>
<evidence type="ECO:0000313" key="19">
    <source>
        <dbReference type="Proteomes" id="UP000064920"/>
    </source>
</evidence>
<dbReference type="Pfam" id="PF02706">
    <property type="entry name" value="Wzz"/>
    <property type="match status" value="1"/>
</dbReference>
<dbReference type="Proteomes" id="UP000064920">
    <property type="component" value="Chromosome"/>
</dbReference>
<comment type="catalytic activity">
    <reaction evidence="15">
        <text>L-tyrosyl-[protein] + ATP = O-phospho-L-tyrosyl-[protein] + ADP + H(+)</text>
        <dbReference type="Rhea" id="RHEA:10596"/>
        <dbReference type="Rhea" id="RHEA-COMP:10136"/>
        <dbReference type="Rhea" id="RHEA-COMP:20101"/>
        <dbReference type="ChEBI" id="CHEBI:15378"/>
        <dbReference type="ChEBI" id="CHEBI:30616"/>
        <dbReference type="ChEBI" id="CHEBI:46858"/>
        <dbReference type="ChEBI" id="CHEBI:61978"/>
        <dbReference type="ChEBI" id="CHEBI:456216"/>
        <dbReference type="EC" id="2.7.10.2"/>
    </reaction>
</comment>
<evidence type="ECO:0000256" key="14">
    <source>
        <dbReference type="ARBA" id="ARBA00023137"/>
    </source>
</evidence>
<evidence type="ECO:0000256" key="2">
    <source>
        <dbReference type="ARBA" id="ARBA00007316"/>
    </source>
</evidence>
<keyword evidence="8" id="KW-0812">Transmembrane</keyword>
<evidence type="ECO:0000259" key="16">
    <source>
        <dbReference type="Pfam" id="PF02706"/>
    </source>
</evidence>
<keyword evidence="6" id="KW-0997">Cell inner membrane</keyword>
<evidence type="ECO:0000256" key="7">
    <source>
        <dbReference type="ARBA" id="ARBA00022679"/>
    </source>
</evidence>
<keyword evidence="12" id="KW-1133">Transmembrane helix</keyword>
<comment type="subcellular location">
    <subcellularLocation>
        <location evidence="1">Cell inner membrane</location>
        <topology evidence="1">Multi-pass membrane protein</topology>
    </subcellularLocation>
</comment>
<keyword evidence="5" id="KW-1003">Cell membrane</keyword>
<dbReference type="GO" id="GO:0004715">
    <property type="term" value="F:non-membrane spanning protein tyrosine kinase activity"/>
    <property type="evidence" value="ECO:0007669"/>
    <property type="project" value="UniProtKB-EC"/>
</dbReference>
<accession>A0A0P0AA32</accession>
<evidence type="ECO:0000256" key="1">
    <source>
        <dbReference type="ARBA" id="ARBA00004429"/>
    </source>
</evidence>
<evidence type="ECO:0000256" key="15">
    <source>
        <dbReference type="ARBA" id="ARBA00051245"/>
    </source>
</evidence>
<proteinExistence type="inferred from homology"/>
<feature type="domain" description="Polysaccharide chain length determinant N-terminal" evidence="16">
    <location>
        <begin position="6"/>
        <end position="98"/>
    </location>
</feature>
<dbReference type="GO" id="GO:0005886">
    <property type="term" value="C:plasma membrane"/>
    <property type="evidence" value="ECO:0007669"/>
    <property type="project" value="UniProtKB-SubCell"/>
</dbReference>
<evidence type="ECO:0000313" key="18">
    <source>
        <dbReference type="EMBL" id="ALI54976.1"/>
    </source>
</evidence>
<keyword evidence="11" id="KW-0067">ATP-binding</keyword>
<dbReference type="PATRIC" id="fig|1397108.4.peg.1055"/>
<evidence type="ECO:0000256" key="12">
    <source>
        <dbReference type="ARBA" id="ARBA00022989"/>
    </source>
</evidence>
<dbReference type="InterPro" id="IPR025669">
    <property type="entry name" value="AAA_dom"/>
</dbReference>
<reference evidence="18 19" key="1">
    <citation type="submission" date="2015-05" db="EMBL/GenBank/DDBJ databases">
        <authorList>
            <person name="Wang D.B."/>
            <person name="Wang M."/>
        </authorList>
    </citation>
    <scope>NUCLEOTIDE SEQUENCE [LARGE SCALE GENOMIC DNA]</scope>
    <source>
        <strain evidence="18 19">IMCC 12053</strain>
    </source>
</reference>
<dbReference type="AlphaFoldDB" id="A0A0P0AA32"/>
<sequence>MMNLESTDISGLMSMIKRQIRLMALSGAIIIGLVLVYLFNTTPLYTSSALIYVDPSKKDLLATEQFGSLSGLAENSKIESEVEILRSNRVLFETMTQLRLVQDTEFGPRLSRFDQIKTALGLTTSSQGDPTKMVAATAVKLSDALRIQRKGLTYLISVSATSSSPQKAATIANTLSEVYIAQQVAAKTDAALSARDVLQAQINTAKTQLARSESGFDRFMSDNSARLKAEVGTDVFLELERQVTAARESTRQIKAQIETAQTARASKDWDALVTALSNDALAGLNAQRRQIELRLTGTQESAQTQESLRAALSQTQSQMDQQADDAISSFQTTLTVRQNSLAEAQRAMRQEMMQGDLSPETLASLFEIQQEADIAQRQYTTLLSSLRSIEAQALVQVADSRVVSDAIASSFPSAPNYKISLAIALIVASGVAFGLAIINEYFVGGVSALSQLRNLVSGPVIGLIPNVTITDTQLSIADLVTDAPMSLFSEALRRARAHIDQGLRDHPSRCVVMMVTSANIGEGKSSVSLALARTYANAGKNVLLIDADLRRPSQHKYIGFEPDEGFLEYLRDSRDKKEVGRSFYVADPKSQAAIILGRGNADLPTDQLLQTTAFCDLIESARQSVDIVIIDTPPVLPVVDARYIAPLVDAIVFTVRYGTTAQGDVRDATAQLEAAKKSDTPIFATLNADETQSMRGGYYYAEVE</sequence>
<dbReference type="CDD" id="cd05387">
    <property type="entry name" value="BY-kinase"/>
    <property type="match status" value="1"/>
</dbReference>
<comment type="similarity">
    <text evidence="3">Belongs to the etk/wzc family.</text>
</comment>
<keyword evidence="10 18" id="KW-0418">Kinase</keyword>
<evidence type="ECO:0000256" key="11">
    <source>
        <dbReference type="ARBA" id="ARBA00022840"/>
    </source>
</evidence>
<dbReference type="EMBL" id="CP012023">
    <property type="protein sequence ID" value="ALI54976.1"/>
    <property type="molecule type" value="Genomic_DNA"/>
</dbReference>
<keyword evidence="19" id="KW-1185">Reference proteome</keyword>
<protein>
    <recommendedName>
        <fullName evidence="4">non-specific protein-tyrosine kinase</fullName>
        <ecNumber evidence="4">2.7.10.2</ecNumber>
    </recommendedName>
</protein>
<keyword evidence="9" id="KW-0547">Nucleotide-binding</keyword>
<keyword evidence="13" id="KW-0472">Membrane</keyword>